<evidence type="ECO:0000313" key="6">
    <source>
        <dbReference type="Proteomes" id="UP000017559"/>
    </source>
</evidence>
<dbReference type="KEGG" id="mrr:Moror_8064"/>
<evidence type="ECO:0000256" key="2">
    <source>
        <dbReference type="ARBA" id="ARBA00022980"/>
    </source>
</evidence>
<dbReference type="InterPro" id="IPR036870">
    <property type="entry name" value="Ribosomal_bS18_sf"/>
</dbReference>
<dbReference type="Pfam" id="PF01084">
    <property type="entry name" value="Ribosomal_S18"/>
    <property type="match status" value="1"/>
</dbReference>
<accession>V2XNH9</accession>
<name>V2XNH9_MONRO</name>
<dbReference type="InterPro" id="IPR001648">
    <property type="entry name" value="Ribosomal_bS18"/>
</dbReference>
<dbReference type="PANTHER" id="PTHR13479">
    <property type="entry name" value="30S RIBOSOMAL PROTEIN S18"/>
    <property type="match status" value="1"/>
</dbReference>
<comment type="similarity">
    <text evidence="1">Belongs to the bacterial ribosomal protein bS18 family.</text>
</comment>
<evidence type="ECO:0000256" key="4">
    <source>
        <dbReference type="ARBA" id="ARBA00035264"/>
    </source>
</evidence>
<organism evidence="5 6">
    <name type="scientific">Moniliophthora roreri (strain MCA 2997)</name>
    <name type="common">Cocoa frosty pod rot fungus</name>
    <name type="synonym">Crinipellis roreri</name>
    <dbReference type="NCBI Taxonomy" id="1381753"/>
    <lineage>
        <taxon>Eukaryota</taxon>
        <taxon>Fungi</taxon>
        <taxon>Dikarya</taxon>
        <taxon>Basidiomycota</taxon>
        <taxon>Agaricomycotina</taxon>
        <taxon>Agaricomycetes</taxon>
        <taxon>Agaricomycetidae</taxon>
        <taxon>Agaricales</taxon>
        <taxon>Marasmiineae</taxon>
        <taxon>Marasmiaceae</taxon>
        <taxon>Moniliophthora</taxon>
    </lineage>
</organism>
<dbReference type="SUPFAM" id="SSF46911">
    <property type="entry name" value="Ribosomal protein S18"/>
    <property type="match status" value="1"/>
</dbReference>
<dbReference type="STRING" id="1381753.V2XNH9"/>
<dbReference type="EMBL" id="AWSO01000135">
    <property type="protein sequence ID" value="ESK94406.1"/>
    <property type="molecule type" value="Genomic_DNA"/>
</dbReference>
<dbReference type="GO" id="GO:0003735">
    <property type="term" value="F:structural constituent of ribosome"/>
    <property type="evidence" value="ECO:0007669"/>
    <property type="project" value="InterPro"/>
</dbReference>
<dbReference type="GO" id="GO:0005763">
    <property type="term" value="C:mitochondrial small ribosomal subunit"/>
    <property type="evidence" value="ECO:0007669"/>
    <property type="project" value="TreeGrafter"/>
</dbReference>
<keyword evidence="2 5" id="KW-0689">Ribosomal protein</keyword>
<dbReference type="AlphaFoldDB" id="V2XNH9"/>
<evidence type="ECO:0000256" key="1">
    <source>
        <dbReference type="ARBA" id="ARBA00005589"/>
    </source>
</evidence>
<proteinExistence type="inferred from homology"/>
<dbReference type="GO" id="GO:0032543">
    <property type="term" value="P:mitochondrial translation"/>
    <property type="evidence" value="ECO:0007669"/>
    <property type="project" value="TreeGrafter"/>
</dbReference>
<gene>
    <name evidence="5" type="ORF">Moror_8064</name>
</gene>
<keyword evidence="6" id="KW-1185">Reference proteome</keyword>
<dbReference type="OrthoDB" id="21463at2759"/>
<evidence type="ECO:0000313" key="5">
    <source>
        <dbReference type="EMBL" id="ESK94406.1"/>
    </source>
</evidence>
<dbReference type="PANTHER" id="PTHR13479:SF40">
    <property type="entry name" value="SMALL RIBOSOMAL SUBUNIT PROTEIN BS18M"/>
    <property type="match status" value="1"/>
</dbReference>
<dbReference type="GO" id="GO:0070181">
    <property type="term" value="F:small ribosomal subunit rRNA binding"/>
    <property type="evidence" value="ECO:0007669"/>
    <property type="project" value="TreeGrafter"/>
</dbReference>
<dbReference type="PRINTS" id="PR00974">
    <property type="entry name" value="RIBOSOMALS18"/>
</dbReference>
<dbReference type="HOGENOM" id="CLU_110814_1_0_1"/>
<dbReference type="Proteomes" id="UP000017559">
    <property type="component" value="Unassembled WGS sequence"/>
</dbReference>
<dbReference type="Gene3D" id="4.10.640.10">
    <property type="entry name" value="Ribosomal protein S18"/>
    <property type="match status" value="1"/>
</dbReference>
<evidence type="ECO:0000256" key="3">
    <source>
        <dbReference type="ARBA" id="ARBA00023274"/>
    </source>
</evidence>
<keyword evidence="3" id="KW-0687">Ribonucleoprotein</keyword>
<protein>
    <recommendedName>
        <fullName evidence="4">Small ribosomal subunit protein bS18m</fullName>
    </recommendedName>
</protein>
<sequence>MFSVRQAAFNCLRPFAARCNSTAASDGMHQLGAYVKSQLKKTPVNPSFLRNPESEFRSFTPNTFITPQRLTYESVKKGKRVNPTPPKVGPSKREARKTDPFYQLNIDPLDMAMNPAVLNDYVSDMGKIYPRAYTKLTWKSQRRLGKAIRRAKMMGIIPILSRRNIFGVYDSQSPRSWQS</sequence>
<reference evidence="5 6" key="1">
    <citation type="journal article" date="2014" name="BMC Genomics">
        <title>Genome and secretome analysis of the hemibiotrophic fungal pathogen, Moniliophthora roreri, which causes frosty pod rot disease of cacao: mechanisms of the biotrophic and necrotrophic phases.</title>
        <authorList>
            <person name="Meinhardt L.W."/>
            <person name="Costa G.G.L."/>
            <person name="Thomazella D.P.T."/>
            <person name="Teixeira P.J.P.L."/>
            <person name="Carazzolle M.F."/>
            <person name="Schuster S.C."/>
            <person name="Carlson J.E."/>
            <person name="Guiltinan M.J."/>
            <person name="Mieczkowski P."/>
            <person name="Farmer A."/>
            <person name="Ramaraj T."/>
            <person name="Crozier J."/>
            <person name="Davis R.E."/>
            <person name="Shao J."/>
            <person name="Melnick R.L."/>
            <person name="Pereira G.A.G."/>
            <person name="Bailey B.A."/>
        </authorList>
    </citation>
    <scope>NUCLEOTIDE SEQUENCE [LARGE SCALE GENOMIC DNA]</scope>
    <source>
        <strain evidence="5 6">MCA 2997</strain>
    </source>
</reference>
<comment type="caution">
    <text evidence="5">The sequence shown here is derived from an EMBL/GenBank/DDBJ whole genome shotgun (WGS) entry which is preliminary data.</text>
</comment>